<evidence type="ECO:0000256" key="2">
    <source>
        <dbReference type="ARBA" id="ARBA00022737"/>
    </source>
</evidence>
<evidence type="ECO:0000313" key="4">
    <source>
        <dbReference type="EMBL" id="KAK0130898.1"/>
    </source>
</evidence>
<dbReference type="SUPFAM" id="SSF81837">
    <property type="entry name" value="BEACH domain"/>
    <property type="match status" value="1"/>
</dbReference>
<dbReference type="Proteomes" id="UP001174136">
    <property type="component" value="Unassembled WGS sequence"/>
</dbReference>
<dbReference type="EMBL" id="JAOPHQ010006599">
    <property type="protein sequence ID" value="KAK0130898.1"/>
    <property type="molecule type" value="Genomic_DNA"/>
</dbReference>
<dbReference type="AlphaFoldDB" id="A0AA47LZL3"/>
<reference evidence="4" key="1">
    <citation type="journal article" date="2023" name="Front. Mar. Sci.">
        <title>A new Merluccius polli reference genome to investigate the effects of global change in West African waters.</title>
        <authorList>
            <person name="Mateo J.L."/>
            <person name="Blanco-Fernandez C."/>
            <person name="Garcia-Vazquez E."/>
            <person name="Machado-Schiaffino G."/>
        </authorList>
    </citation>
    <scope>NUCLEOTIDE SEQUENCE</scope>
    <source>
        <strain evidence="4">C29</strain>
        <tissue evidence="4">Fin</tissue>
    </source>
</reference>
<dbReference type="GO" id="GO:0019882">
    <property type="term" value="P:antigen processing and presentation"/>
    <property type="evidence" value="ECO:0007669"/>
    <property type="project" value="TreeGrafter"/>
</dbReference>
<dbReference type="PANTHER" id="PTHR46108">
    <property type="entry name" value="BLUE CHEESE"/>
    <property type="match status" value="1"/>
</dbReference>
<keyword evidence="5" id="KW-1185">Reference proteome</keyword>
<dbReference type="InterPro" id="IPR051944">
    <property type="entry name" value="BEACH_domain_protein"/>
</dbReference>
<feature type="domain" description="BEACH" evidence="3">
    <location>
        <begin position="1"/>
        <end position="155"/>
    </location>
</feature>
<comment type="caution">
    <text evidence="4">The sequence shown here is derived from an EMBL/GenBank/DDBJ whole genome shotgun (WGS) entry which is preliminary data.</text>
</comment>
<dbReference type="PANTHER" id="PTHR46108:SF3">
    <property type="entry name" value="WD REPEAT- AND FYVE DOMAIN-CONTAINING PROTEIN 4"/>
    <property type="match status" value="1"/>
</dbReference>
<protein>
    <submittedName>
        <fullName evidence="4">WD repeat- and FYVE domain-containing protein 4</fullName>
    </submittedName>
</protein>
<dbReference type="InterPro" id="IPR000409">
    <property type="entry name" value="BEACH_dom"/>
</dbReference>
<accession>A0AA47LZL3</accession>
<evidence type="ECO:0000259" key="3">
    <source>
        <dbReference type="PROSITE" id="PS50197"/>
    </source>
</evidence>
<gene>
    <name evidence="4" type="primary">WDFY4_5</name>
    <name evidence="4" type="ORF">N1851_034424</name>
</gene>
<proteinExistence type="predicted"/>
<dbReference type="SMART" id="SM01026">
    <property type="entry name" value="Beach"/>
    <property type="match status" value="1"/>
</dbReference>
<dbReference type="PROSITE" id="PS50197">
    <property type="entry name" value="BEACH"/>
    <property type="match status" value="1"/>
</dbReference>
<sequence length="155" mass="18366">MNVSDGIFGLSLMMMMMMMRRRRRRRRRRRMMMMMMLCCGPQGGFDIPERMFHSVQKEWESASRDNMGDVRELIPEFYYLPDFLTNSNHIQLGCMDDGTTLGDVVLPPWAKDDPHEFIRAHREVRTANIHQHCDSDPTHRNDPKTDTLFFGLCRH</sequence>
<dbReference type="Gene3D" id="1.10.1540.10">
    <property type="entry name" value="BEACH domain"/>
    <property type="match status" value="1"/>
</dbReference>
<name>A0AA47LZL3_MERPO</name>
<keyword evidence="1" id="KW-0853">WD repeat</keyword>
<evidence type="ECO:0000313" key="5">
    <source>
        <dbReference type="Proteomes" id="UP001174136"/>
    </source>
</evidence>
<dbReference type="InterPro" id="IPR036372">
    <property type="entry name" value="BEACH_dom_sf"/>
</dbReference>
<keyword evidence="2" id="KW-0677">Repeat</keyword>
<dbReference type="Pfam" id="PF02138">
    <property type="entry name" value="Beach"/>
    <property type="match status" value="1"/>
</dbReference>
<evidence type="ECO:0000256" key="1">
    <source>
        <dbReference type="ARBA" id="ARBA00022574"/>
    </source>
</evidence>
<organism evidence="4 5">
    <name type="scientific">Merluccius polli</name>
    <name type="common">Benguela hake</name>
    <name type="synonym">Merluccius cadenati</name>
    <dbReference type="NCBI Taxonomy" id="89951"/>
    <lineage>
        <taxon>Eukaryota</taxon>
        <taxon>Metazoa</taxon>
        <taxon>Chordata</taxon>
        <taxon>Craniata</taxon>
        <taxon>Vertebrata</taxon>
        <taxon>Euteleostomi</taxon>
        <taxon>Actinopterygii</taxon>
        <taxon>Neopterygii</taxon>
        <taxon>Teleostei</taxon>
        <taxon>Neoteleostei</taxon>
        <taxon>Acanthomorphata</taxon>
        <taxon>Zeiogadaria</taxon>
        <taxon>Gadariae</taxon>
        <taxon>Gadiformes</taxon>
        <taxon>Gadoidei</taxon>
        <taxon>Merlucciidae</taxon>
        <taxon>Merluccius</taxon>
    </lineage>
</organism>